<dbReference type="RefSeq" id="WP_281761801.1">
    <property type="nucleotide sequence ID" value="NZ_AP026709.1"/>
</dbReference>
<accession>A0ABN6S2E9</accession>
<reference evidence="1 2" key="1">
    <citation type="submission" date="2022-08" db="EMBL/GenBank/DDBJ databases">
        <title>Genome Sequence of the sulphate-reducing bacterium, Pseudodesulfovibrio sp. SYK.</title>
        <authorList>
            <person name="Kondo R."/>
            <person name="Kataoka T."/>
        </authorList>
    </citation>
    <scope>NUCLEOTIDE SEQUENCE [LARGE SCALE GENOMIC DNA]</scope>
    <source>
        <strain evidence="1 2">SYK</strain>
    </source>
</reference>
<evidence type="ECO:0000313" key="2">
    <source>
        <dbReference type="Proteomes" id="UP001317742"/>
    </source>
</evidence>
<gene>
    <name evidence="1" type="ORF">SYK_02310</name>
</gene>
<dbReference type="EMBL" id="AP026709">
    <property type="protein sequence ID" value="BDQ35871.1"/>
    <property type="molecule type" value="Genomic_DNA"/>
</dbReference>
<evidence type="ECO:0000313" key="1">
    <source>
        <dbReference type="EMBL" id="BDQ35871.1"/>
    </source>
</evidence>
<dbReference type="Proteomes" id="UP001317742">
    <property type="component" value="Chromosome"/>
</dbReference>
<keyword evidence="2" id="KW-1185">Reference proteome</keyword>
<sequence length="56" mass="6178">MSNVIEGKAQFRVQGSGQWQMGINTKEDVTKNGPMKALYGKVNQVYNAASLTFIVE</sequence>
<name>A0ABN6S2E9_9BACT</name>
<protein>
    <submittedName>
        <fullName evidence="1">Uncharacterized protein</fullName>
    </submittedName>
</protein>
<proteinExistence type="predicted"/>
<organism evidence="1 2">
    <name type="scientific">Pseudodesulfovibrio nedwellii</name>
    <dbReference type="NCBI Taxonomy" id="2973072"/>
    <lineage>
        <taxon>Bacteria</taxon>
        <taxon>Pseudomonadati</taxon>
        <taxon>Thermodesulfobacteriota</taxon>
        <taxon>Desulfovibrionia</taxon>
        <taxon>Desulfovibrionales</taxon>
        <taxon>Desulfovibrionaceae</taxon>
    </lineage>
</organism>